<dbReference type="AlphaFoldDB" id="A0A2L0EST7"/>
<sequence length="173" mass="18804">MQVILAERGIVRATLAGIPARDRDDVEAEVFLAAWRAVRRGKYRPDPKQRPGTRFASGCTGSHGDRPPSTSTAPLPHRQHVRHAGPCLPQTSAHAAPCDVRWTGHLPQPRLGYQPRQGASLSTLQYSAKCLVFRSFGAARTHDVIADWRDCSLFDGSRSPSASSGGSVAARLW</sequence>
<proteinExistence type="predicted"/>
<name>A0A2L0EST7_SORCE</name>
<feature type="region of interest" description="Disordered" evidence="1">
    <location>
        <begin position="43"/>
        <end position="79"/>
    </location>
</feature>
<dbReference type="EMBL" id="CP012673">
    <property type="protein sequence ID" value="AUX42378.1"/>
    <property type="molecule type" value="Genomic_DNA"/>
</dbReference>
<gene>
    <name evidence="2" type="ORF">SOCE26_038080</name>
</gene>
<protein>
    <recommendedName>
        <fullName evidence="4">RNA polymerase sigma-70 region 2 domain-containing protein</fullName>
    </recommendedName>
</protein>
<evidence type="ECO:0000313" key="2">
    <source>
        <dbReference type="EMBL" id="AUX42378.1"/>
    </source>
</evidence>
<dbReference type="Proteomes" id="UP000238348">
    <property type="component" value="Chromosome"/>
</dbReference>
<organism evidence="2 3">
    <name type="scientific">Sorangium cellulosum</name>
    <name type="common">Polyangium cellulosum</name>
    <dbReference type="NCBI Taxonomy" id="56"/>
    <lineage>
        <taxon>Bacteria</taxon>
        <taxon>Pseudomonadati</taxon>
        <taxon>Myxococcota</taxon>
        <taxon>Polyangia</taxon>
        <taxon>Polyangiales</taxon>
        <taxon>Polyangiaceae</taxon>
        <taxon>Sorangium</taxon>
    </lineage>
</organism>
<evidence type="ECO:0008006" key="4">
    <source>
        <dbReference type="Google" id="ProtNLM"/>
    </source>
</evidence>
<evidence type="ECO:0000313" key="3">
    <source>
        <dbReference type="Proteomes" id="UP000238348"/>
    </source>
</evidence>
<reference evidence="2 3" key="1">
    <citation type="submission" date="2015-09" db="EMBL/GenBank/DDBJ databases">
        <title>Sorangium comparison.</title>
        <authorList>
            <person name="Zaburannyi N."/>
            <person name="Bunk B."/>
            <person name="Overmann J."/>
            <person name="Mueller R."/>
        </authorList>
    </citation>
    <scope>NUCLEOTIDE SEQUENCE [LARGE SCALE GENOMIC DNA]</scope>
    <source>
        <strain evidence="2 3">So ce26</strain>
    </source>
</reference>
<accession>A0A2L0EST7</accession>
<evidence type="ECO:0000256" key="1">
    <source>
        <dbReference type="SAM" id="MobiDB-lite"/>
    </source>
</evidence>